<keyword evidence="3" id="KW-1185">Reference proteome</keyword>
<dbReference type="Gene3D" id="3.40.50.1820">
    <property type="entry name" value="alpha/beta hydrolase"/>
    <property type="match status" value="1"/>
</dbReference>
<dbReference type="InterPro" id="IPR050583">
    <property type="entry name" value="Mycobacterial_A85_antigen"/>
</dbReference>
<gene>
    <name evidence="2" type="ORF">ACH46_05545</name>
</gene>
<reference evidence="2 3" key="2">
    <citation type="journal article" date="2017" name="Int. J. Syst. Evol. Microbiol.">
        <title>Gordonia phthalatica sp. nov., a di-n-butyl phthalate-degrading bacterium isolated from activated sludge.</title>
        <authorList>
            <person name="Jin D."/>
            <person name="Kong X."/>
            <person name="Jia M."/>
            <person name="Yu X."/>
            <person name="Wang X."/>
            <person name="Zhuang X."/>
            <person name="Deng Y."/>
            <person name="Bai Z."/>
        </authorList>
    </citation>
    <scope>NUCLEOTIDE SEQUENCE [LARGE SCALE GENOMIC DNA]</scope>
    <source>
        <strain evidence="2 3">QH-11</strain>
    </source>
</reference>
<evidence type="ECO:0008006" key="4">
    <source>
        <dbReference type="Google" id="ProtNLM"/>
    </source>
</evidence>
<dbReference type="PATRIC" id="fig|1136941.3.peg.1134"/>
<evidence type="ECO:0000313" key="2">
    <source>
        <dbReference type="EMBL" id="ALG86632.1"/>
    </source>
</evidence>
<dbReference type="GO" id="GO:0016747">
    <property type="term" value="F:acyltransferase activity, transferring groups other than amino-acyl groups"/>
    <property type="evidence" value="ECO:0007669"/>
    <property type="project" value="TreeGrafter"/>
</dbReference>
<dbReference type="OrthoDB" id="3723842at2"/>
<keyword evidence="1" id="KW-0472">Membrane</keyword>
<keyword evidence="1" id="KW-1133">Transmembrane helix</keyword>
<dbReference type="InterPro" id="IPR029058">
    <property type="entry name" value="AB_hydrolase_fold"/>
</dbReference>
<dbReference type="EMBL" id="CP011853">
    <property type="protein sequence ID" value="ALG86632.1"/>
    <property type="molecule type" value="Genomic_DNA"/>
</dbReference>
<dbReference type="STRING" id="1136941.ACH46_05545"/>
<protein>
    <recommendedName>
        <fullName evidence="4">Esterase</fullName>
    </recommendedName>
</protein>
<feature type="transmembrane region" description="Helical" evidence="1">
    <location>
        <begin position="42"/>
        <end position="60"/>
    </location>
</feature>
<dbReference type="Proteomes" id="UP000063789">
    <property type="component" value="Chromosome"/>
</dbReference>
<feature type="transmembrane region" description="Helical" evidence="1">
    <location>
        <begin position="12"/>
        <end position="35"/>
    </location>
</feature>
<dbReference type="PANTHER" id="PTHR48098:SF1">
    <property type="entry name" value="DIACYLGLYCEROL ACYLTRANSFERASE_MYCOLYLTRANSFERASE AG85A"/>
    <property type="match status" value="1"/>
</dbReference>
<evidence type="ECO:0000256" key="1">
    <source>
        <dbReference type="SAM" id="Phobius"/>
    </source>
</evidence>
<organism evidence="2 3">
    <name type="scientific">Gordonia phthalatica</name>
    <dbReference type="NCBI Taxonomy" id="1136941"/>
    <lineage>
        <taxon>Bacteria</taxon>
        <taxon>Bacillati</taxon>
        <taxon>Actinomycetota</taxon>
        <taxon>Actinomycetes</taxon>
        <taxon>Mycobacteriales</taxon>
        <taxon>Gordoniaceae</taxon>
        <taxon>Gordonia</taxon>
    </lineage>
</organism>
<sequence length="431" mass="45769">MSRFQDLADAGIPITSGWVPVAIVVIALAATVWLVAVFRRRYAIAIAAAAGCAAVTYLSTNSVLVGLSILPEPIPRATRAWIALGVFAVVLLVPRLLASSTAGARVVTVCATIAVVAASANGVNREFDAYPTVESLFDTGDVDEATQGEFGPDGVKIVDLSEWHPTTSLPSSGRVASMPIPATASGFQARPAIVYFPPAYSANPRPRLPVLVLLAGQPGSPSDWIRSVRMPSIMDAFAKDHGGVAPVVVVADGTGTEWDNPACVDSPEGNVSTYLTTDLQNWAARELTVATDRAHWAVGGLSYGGTCSLQLVTNHPNSYRVFLNMSGQLEPTLGGRQRTVDTLFGGSVEAFRKVNPMDIMARQKFPNVTGVFVVGADDRDYRPGLERVYAAARASGMRVEMKIIPGGHTFAVWRTGLQQELPWLAAQLGIK</sequence>
<dbReference type="SUPFAM" id="SSF53474">
    <property type="entry name" value="alpha/beta-Hydrolases"/>
    <property type="match status" value="1"/>
</dbReference>
<accession>A0A0N9MTX8</accession>
<dbReference type="InterPro" id="IPR000801">
    <property type="entry name" value="Esterase-like"/>
</dbReference>
<dbReference type="KEGG" id="goq:ACH46_05545"/>
<evidence type="ECO:0000313" key="3">
    <source>
        <dbReference type="Proteomes" id="UP000063789"/>
    </source>
</evidence>
<dbReference type="PANTHER" id="PTHR48098">
    <property type="entry name" value="ENTEROCHELIN ESTERASE-RELATED"/>
    <property type="match status" value="1"/>
</dbReference>
<dbReference type="Pfam" id="PF00756">
    <property type="entry name" value="Esterase"/>
    <property type="match status" value="1"/>
</dbReference>
<name>A0A0N9MTX8_9ACTN</name>
<feature type="transmembrane region" description="Helical" evidence="1">
    <location>
        <begin position="80"/>
        <end position="98"/>
    </location>
</feature>
<proteinExistence type="predicted"/>
<dbReference type="AlphaFoldDB" id="A0A0N9MTX8"/>
<keyword evidence="1" id="KW-0812">Transmembrane</keyword>
<reference evidence="3" key="1">
    <citation type="submission" date="2015-06" db="EMBL/GenBank/DDBJ databases">
        <title>Complete genome sequence and metabolic analysis of phthalate degradation pathway in Gordonia sp. QH-11.</title>
        <authorList>
            <person name="Jin D."/>
            <person name="Kong X."/>
            <person name="Bai Z."/>
        </authorList>
    </citation>
    <scope>NUCLEOTIDE SEQUENCE [LARGE SCALE GENOMIC DNA]</scope>
    <source>
        <strain evidence="3">QH-11</strain>
    </source>
</reference>